<sequence>MLSYLVALTGAALVAAAPAPATPVQPRALTIPSLVSATKVAITIEPNYQRDSCVTADHLVGGRALWLCRDTELLQDQNILQVDGFISSTASWSNQNASNLPDLVPIPPPSEQGQLNVTDPYTLQLTQYGGDPPSGAYFPETPSECGASGGSCSNGTRFAIWPDAPAYVTDVASDGTTTMYMYMTLTRQLKNIDTEPPTSLYKLVYTTGGDADALPEQTLIGQDFFPEGTYNYGAYGGFIGQLDGLLYLYGMANDGTVGLARVALADIEDSSKYQFYVGGLWVSTIPAIDDTAAEVYVGGAGGQGTFFYSELYAQYVLLAQVNGFGMVISASTSLLPEGPWTAAETLTYLDPGNDITYSFAAHPEMNTNPNQIYASYTQINYVHPDANRSTALGKEEFYAQPLYLLEFGL</sequence>
<keyword evidence="3" id="KW-1185">Reference proteome</keyword>
<dbReference type="RefSeq" id="XP_021874413.1">
    <property type="nucleotide sequence ID" value="XM_022017694.1"/>
</dbReference>
<accession>A0A1Y1UT74</accession>
<keyword evidence="1" id="KW-0732">Signal</keyword>
<dbReference type="EMBL" id="NBSH01000001">
    <property type="protein sequence ID" value="ORX40734.1"/>
    <property type="molecule type" value="Genomic_DNA"/>
</dbReference>
<dbReference type="InParanoid" id="A0A1Y1UT74"/>
<gene>
    <name evidence="2" type="ORF">BD324DRAFT_647649</name>
</gene>
<evidence type="ECO:0000256" key="1">
    <source>
        <dbReference type="SAM" id="SignalP"/>
    </source>
</evidence>
<feature type="signal peptide" evidence="1">
    <location>
        <begin position="1"/>
        <end position="16"/>
    </location>
</feature>
<dbReference type="GeneID" id="33559503"/>
<dbReference type="Proteomes" id="UP000193218">
    <property type="component" value="Unassembled WGS sequence"/>
</dbReference>
<feature type="chain" id="PRO_5012575882" evidence="1">
    <location>
        <begin position="17"/>
        <end position="409"/>
    </location>
</feature>
<dbReference type="OrthoDB" id="2583188at2759"/>
<reference evidence="2 3" key="1">
    <citation type="submission" date="2017-03" db="EMBL/GenBank/DDBJ databases">
        <title>Widespread Adenine N6-methylation of Active Genes in Fungi.</title>
        <authorList>
            <consortium name="DOE Joint Genome Institute"/>
            <person name="Mondo S.J."/>
            <person name="Dannebaum R.O."/>
            <person name="Kuo R.C."/>
            <person name="Louie K.B."/>
            <person name="Bewick A.J."/>
            <person name="Labutti K."/>
            <person name="Haridas S."/>
            <person name="Kuo A."/>
            <person name="Salamov A."/>
            <person name="Ahrendt S.R."/>
            <person name="Lau R."/>
            <person name="Bowen B.P."/>
            <person name="Lipzen A."/>
            <person name="Sullivan W."/>
            <person name="Andreopoulos W.B."/>
            <person name="Clum A."/>
            <person name="Lindquist E."/>
            <person name="Daum C."/>
            <person name="Northen T.R."/>
            <person name="Ramamoorthy G."/>
            <person name="Schmitz R.J."/>
            <person name="Gryganskyi A."/>
            <person name="Culley D."/>
            <person name="Magnuson J."/>
            <person name="James T.Y."/>
            <person name="O'Malley M.A."/>
            <person name="Stajich J.E."/>
            <person name="Spatafora J.W."/>
            <person name="Visel A."/>
            <person name="Grigoriev I.V."/>
        </authorList>
    </citation>
    <scope>NUCLEOTIDE SEQUENCE [LARGE SCALE GENOMIC DNA]</scope>
    <source>
        <strain evidence="2 3">NRRL Y-17943</strain>
    </source>
</reference>
<proteinExistence type="predicted"/>
<evidence type="ECO:0000313" key="3">
    <source>
        <dbReference type="Proteomes" id="UP000193218"/>
    </source>
</evidence>
<organism evidence="2 3">
    <name type="scientific">Kockovaella imperatae</name>
    <dbReference type="NCBI Taxonomy" id="4999"/>
    <lineage>
        <taxon>Eukaryota</taxon>
        <taxon>Fungi</taxon>
        <taxon>Dikarya</taxon>
        <taxon>Basidiomycota</taxon>
        <taxon>Agaricomycotina</taxon>
        <taxon>Tremellomycetes</taxon>
        <taxon>Tremellales</taxon>
        <taxon>Cuniculitremaceae</taxon>
        <taxon>Kockovaella</taxon>
    </lineage>
</organism>
<comment type="caution">
    <text evidence="2">The sequence shown here is derived from an EMBL/GenBank/DDBJ whole genome shotgun (WGS) entry which is preliminary data.</text>
</comment>
<name>A0A1Y1UT74_9TREE</name>
<evidence type="ECO:0000313" key="2">
    <source>
        <dbReference type="EMBL" id="ORX40734.1"/>
    </source>
</evidence>
<protein>
    <submittedName>
        <fullName evidence="2">Uncharacterized protein</fullName>
    </submittedName>
</protein>
<dbReference type="AlphaFoldDB" id="A0A1Y1UT74"/>